<dbReference type="EMBL" id="JABXBU010002231">
    <property type="protein sequence ID" value="KAF8765230.1"/>
    <property type="molecule type" value="Genomic_DNA"/>
</dbReference>
<evidence type="ECO:0000313" key="2">
    <source>
        <dbReference type="Proteomes" id="UP000807504"/>
    </source>
</evidence>
<accession>A0A8T0E734</accession>
<keyword evidence="2" id="KW-1185">Reference proteome</keyword>
<organism evidence="1 2">
    <name type="scientific">Argiope bruennichi</name>
    <name type="common">Wasp spider</name>
    <name type="synonym">Aranea bruennichi</name>
    <dbReference type="NCBI Taxonomy" id="94029"/>
    <lineage>
        <taxon>Eukaryota</taxon>
        <taxon>Metazoa</taxon>
        <taxon>Ecdysozoa</taxon>
        <taxon>Arthropoda</taxon>
        <taxon>Chelicerata</taxon>
        <taxon>Arachnida</taxon>
        <taxon>Araneae</taxon>
        <taxon>Araneomorphae</taxon>
        <taxon>Entelegynae</taxon>
        <taxon>Araneoidea</taxon>
        <taxon>Araneidae</taxon>
        <taxon>Argiope</taxon>
    </lineage>
</organism>
<name>A0A8T0E734_ARGBR</name>
<sequence>MENHITSLNRTHGGIKAQITRLLTSIKDQQSEDVEIEEIKVKLDKVCKLNQQFELLRQEYYKVVKKDEDLVEIENSFVDIDSEILKLESCLVESAARMISNDEAFIPH</sequence>
<proteinExistence type="predicted"/>
<protein>
    <submittedName>
        <fullName evidence="1">Uncharacterized protein</fullName>
    </submittedName>
</protein>
<reference evidence="1" key="2">
    <citation type="submission" date="2020-06" db="EMBL/GenBank/DDBJ databases">
        <authorList>
            <person name="Sheffer M."/>
        </authorList>
    </citation>
    <scope>NUCLEOTIDE SEQUENCE</scope>
</reference>
<dbReference type="Proteomes" id="UP000807504">
    <property type="component" value="Unassembled WGS sequence"/>
</dbReference>
<dbReference type="AlphaFoldDB" id="A0A8T0E734"/>
<gene>
    <name evidence="1" type="ORF">HNY73_023216</name>
</gene>
<comment type="caution">
    <text evidence="1">The sequence shown here is derived from an EMBL/GenBank/DDBJ whole genome shotgun (WGS) entry which is preliminary data.</text>
</comment>
<evidence type="ECO:0000313" key="1">
    <source>
        <dbReference type="EMBL" id="KAF8765230.1"/>
    </source>
</evidence>
<reference evidence="1" key="1">
    <citation type="journal article" date="2020" name="bioRxiv">
        <title>Chromosome-level reference genome of the European wasp spider Argiope bruennichi: a resource for studies on range expansion and evolutionary adaptation.</title>
        <authorList>
            <person name="Sheffer M.M."/>
            <person name="Hoppe A."/>
            <person name="Krehenwinkel H."/>
            <person name="Uhl G."/>
            <person name="Kuss A.W."/>
            <person name="Jensen L."/>
            <person name="Jensen C."/>
            <person name="Gillespie R.G."/>
            <person name="Hoff K.J."/>
            <person name="Prost S."/>
        </authorList>
    </citation>
    <scope>NUCLEOTIDE SEQUENCE</scope>
</reference>